<name>A0ABW3Q858_9BACT</name>
<keyword evidence="1 2" id="KW-0238">DNA-binding</keyword>
<dbReference type="InterPro" id="IPR001647">
    <property type="entry name" value="HTH_TetR"/>
</dbReference>
<dbReference type="PROSITE" id="PS50977">
    <property type="entry name" value="HTH_TETR_2"/>
    <property type="match status" value="1"/>
</dbReference>
<dbReference type="RefSeq" id="WP_379884262.1">
    <property type="nucleotide sequence ID" value="NZ_JBHTLP010000007.1"/>
</dbReference>
<evidence type="ECO:0000259" key="3">
    <source>
        <dbReference type="PROSITE" id="PS50977"/>
    </source>
</evidence>
<protein>
    <submittedName>
        <fullName evidence="4">TetR/AcrR family transcriptional regulator</fullName>
    </submittedName>
</protein>
<dbReference type="SUPFAM" id="SSF46689">
    <property type="entry name" value="Homeodomain-like"/>
    <property type="match status" value="1"/>
</dbReference>
<dbReference type="Gene3D" id="1.10.357.10">
    <property type="entry name" value="Tetracycline Repressor, domain 2"/>
    <property type="match status" value="1"/>
</dbReference>
<accession>A0ABW3Q858</accession>
<proteinExistence type="predicted"/>
<dbReference type="EMBL" id="JBHTLP010000007">
    <property type="protein sequence ID" value="MFD1141213.1"/>
    <property type="molecule type" value="Genomic_DNA"/>
</dbReference>
<dbReference type="InterPro" id="IPR009057">
    <property type="entry name" value="Homeodomain-like_sf"/>
</dbReference>
<evidence type="ECO:0000256" key="1">
    <source>
        <dbReference type="ARBA" id="ARBA00023125"/>
    </source>
</evidence>
<keyword evidence="5" id="KW-1185">Reference proteome</keyword>
<evidence type="ECO:0000313" key="4">
    <source>
        <dbReference type="EMBL" id="MFD1141213.1"/>
    </source>
</evidence>
<evidence type="ECO:0000256" key="2">
    <source>
        <dbReference type="PROSITE-ProRule" id="PRU00335"/>
    </source>
</evidence>
<feature type="domain" description="HTH tetR-type" evidence="3">
    <location>
        <begin position="15"/>
        <end position="73"/>
    </location>
</feature>
<dbReference type="Proteomes" id="UP001597116">
    <property type="component" value="Unassembled WGS sequence"/>
</dbReference>
<organism evidence="4 5">
    <name type="scientific">Larkinella insperata</name>
    <dbReference type="NCBI Taxonomy" id="332158"/>
    <lineage>
        <taxon>Bacteria</taxon>
        <taxon>Pseudomonadati</taxon>
        <taxon>Bacteroidota</taxon>
        <taxon>Cytophagia</taxon>
        <taxon>Cytophagales</taxon>
        <taxon>Spirosomataceae</taxon>
        <taxon>Larkinella</taxon>
    </lineage>
</organism>
<sequence length="206" mass="22951">MENANLVSGRVKQKTQTRNKILQTAQQLLETGALASLEEVARAMNISRATIYRYYSHVDLLYAEAALSLRVKQPADFVADVKQMSLTEAVKYVQAYFNQHAQQHETALRKYLSVVLDESVQKGQSAPLRGGRRPAALKAVLQPYQEQIGQENATRLEQIITVLSGIEPLIANKDVNRLSSEASYDLLQWALAMILKGLGLDQPEQA</sequence>
<reference evidence="5" key="1">
    <citation type="journal article" date="2019" name="Int. J. Syst. Evol. Microbiol.">
        <title>The Global Catalogue of Microorganisms (GCM) 10K type strain sequencing project: providing services to taxonomists for standard genome sequencing and annotation.</title>
        <authorList>
            <consortium name="The Broad Institute Genomics Platform"/>
            <consortium name="The Broad Institute Genome Sequencing Center for Infectious Disease"/>
            <person name="Wu L."/>
            <person name="Ma J."/>
        </authorList>
    </citation>
    <scope>NUCLEOTIDE SEQUENCE [LARGE SCALE GENOMIC DNA]</scope>
    <source>
        <strain evidence="5">CCUG 55608</strain>
    </source>
</reference>
<evidence type="ECO:0000313" key="5">
    <source>
        <dbReference type="Proteomes" id="UP001597116"/>
    </source>
</evidence>
<comment type="caution">
    <text evidence="4">The sequence shown here is derived from an EMBL/GenBank/DDBJ whole genome shotgun (WGS) entry which is preliminary data.</text>
</comment>
<gene>
    <name evidence="4" type="ORF">ACFQ4C_08845</name>
</gene>
<feature type="DNA-binding region" description="H-T-H motif" evidence="2">
    <location>
        <begin position="36"/>
        <end position="55"/>
    </location>
</feature>